<dbReference type="SUPFAM" id="SSF53335">
    <property type="entry name" value="S-adenosyl-L-methionine-dependent methyltransferases"/>
    <property type="match status" value="1"/>
</dbReference>
<protein>
    <recommendedName>
        <fullName evidence="4">Methyltransferase small domain-containing protein</fullName>
    </recommendedName>
</protein>
<proteinExistence type="predicted"/>
<dbReference type="EMBL" id="HBGJ01030887">
    <property type="protein sequence ID" value="CAD9261138.1"/>
    <property type="molecule type" value="Transcribed_RNA"/>
</dbReference>
<reference evidence="3" key="1">
    <citation type="submission" date="2021-01" db="EMBL/GenBank/DDBJ databases">
        <authorList>
            <person name="Corre E."/>
            <person name="Pelletier E."/>
            <person name="Niang G."/>
            <person name="Scheremetjew M."/>
            <person name="Finn R."/>
            <person name="Kale V."/>
            <person name="Holt S."/>
            <person name="Cochrane G."/>
            <person name="Meng A."/>
            <person name="Brown T."/>
            <person name="Cohen L."/>
        </authorList>
    </citation>
    <scope>NUCLEOTIDE SEQUENCE</scope>
    <source>
        <strain evidence="3">CCMP2877</strain>
    </source>
</reference>
<dbReference type="PANTHER" id="PTHR14614">
    <property type="entry name" value="HEPATOCELLULAR CARCINOMA-ASSOCIATED ANTIGEN"/>
    <property type="match status" value="1"/>
</dbReference>
<evidence type="ECO:0008006" key="4">
    <source>
        <dbReference type="Google" id="ProtNLM"/>
    </source>
</evidence>
<dbReference type="PANTHER" id="PTHR14614:SF109">
    <property type="entry name" value="RIBOSOMAL LYSINE N-METHYLTRANSFERASE 5"/>
    <property type="match status" value="1"/>
</dbReference>
<feature type="region of interest" description="Disordered" evidence="1">
    <location>
        <begin position="1"/>
        <end position="129"/>
    </location>
</feature>
<dbReference type="InterPro" id="IPR019410">
    <property type="entry name" value="Methyltransf_16"/>
</dbReference>
<accession>A0A6U4HUQ0</accession>
<dbReference type="InterPro" id="IPR029063">
    <property type="entry name" value="SAM-dependent_MTases_sf"/>
</dbReference>
<sequence>MKVGAWPRGLSRKILDPGPRSSGTNRGKGGGFPWPSPRRRVSAPPGPESQSPPFRHGPHDTRGVGVGVGKPMRGKGAPPQQQHSTKETKPKPFSSKPTPTDSRGLDGPPFRFSPTPHTPPKPKAKAKAAPIKEARLADEEQQMTVGFDGKEFATYHVGGTGRMLRVAQDVSSSMAFEQGDFTGTVVWNAAPVLSDWLSKDGGAAVTGRRVVEIGAGTGLVGLTAAALGAKRVVLTDRRVPESAVFVTVDGSMEQMPSGHSTKILDLLQENINANRAALGAADVKVEELTWGEKQSVKRIKKAHGPVDIVVGADVFYTPDEGEARKLVRTIKRLLDDGWEFGEAVIAWKQRRDDQLDVLDRVCRKEGMRVTVADRVEKDGDTIWIHRLRPGDVNSRFIYGYGYSAYPAGGGSGAQTGGAGGAGGGASSAGSGGMQAKSKREVIKSYHPGGHAGTLFHGW</sequence>
<dbReference type="CDD" id="cd02440">
    <property type="entry name" value="AdoMet_MTases"/>
    <property type="match status" value="1"/>
</dbReference>
<organism evidence="3">
    <name type="scientific">Phaeomonas parva</name>
    <dbReference type="NCBI Taxonomy" id="124430"/>
    <lineage>
        <taxon>Eukaryota</taxon>
        <taxon>Sar</taxon>
        <taxon>Stramenopiles</taxon>
        <taxon>Ochrophyta</taxon>
        <taxon>Pinguiophyceae</taxon>
        <taxon>Pinguiochrysidales</taxon>
        <taxon>Pinguiochrysidaceae</taxon>
        <taxon>Phaeomonas</taxon>
    </lineage>
</organism>
<dbReference type="Gene3D" id="3.40.50.150">
    <property type="entry name" value="Vaccinia Virus protein VP39"/>
    <property type="match status" value="1"/>
</dbReference>
<feature type="compositionally biased region" description="Low complexity" evidence="1">
    <location>
        <begin position="91"/>
        <end position="102"/>
    </location>
</feature>
<evidence type="ECO:0000313" key="2">
    <source>
        <dbReference type="EMBL" id="CAD9261137.1"/>
    </source>
</evidence>
<evidence type="ECO:0000313" key="3">
    <source>
        <dbReference type="EMBL" id="CAD9261138.1"/>
    </source>
</evidence>
<dbReference type="EMBL" id="HBGJ01030886">
    <property type="protein sequence ID" value="CAD9261137.1"/>
    <property type="molecule type" value="Transcribed_RNA"/>
</dbReference>
<feature type="region of interest" description="Disordered" evidence="1">
    <location>
        <begin position="414"/>
        <end position="439"/>
    </location>
</feature>
<name>A0A6U4HUQ0_9STRA</name>
<feature type="compositionally biased region" description="Gly residues" evidence="1">
    <location>
        <begin position="414"/>
        <end position="432"/>
    </location>
</feature>
<dbReference type="AlphaFoldDB" id="A0A6U4HUQ0"/>
<gene>
    <name evidence="2" type="ORF">PPAR1163_LOCUS19517</name>
    <name evidence="3" type="ORF">PPAR1163_LOCUS19518</name>
</gene>
<dbReference type="Pfam" id="PF10294">
    <property type="entry name" value="Methyltransf_16"/>
    <property type="match status" value="2"/>
</dbReference>
<evidence type="ECO:0000256" key="1">
    <source>
        <dbReference type="SAM" id="MobiDB-lite"/>
    </source>
</evidence>